<evidence type="ECO:0000259" key="3">
    <source>
        <dbReference type="PROSITE" id="PS50003"/>
    </source>
</evidence>
<keyword evidence="5" id="KW-1185">Reference proteome</keyword>
<proteinExistence type="predicted"/>
<organism evidence="4 5">
    <name type="scientific">Microthyrium microscopicum</name>
    <dbReference type="NCBI Taxonomy" id="703497"/>
    <lineage>
        <taxon>Eukaryota</taxon>
        <taxon>Fungi</taxon>
        <taxon>Dikarya</taxon>
        <taxon>Ascomycota</taxon>
        <taxon>Pezizomycotina</taxon>
        <taxon>Dothideomycetes</taxon>
        <taxon>Dothideomycetes incertae sedis</taxon>
        <taxon>Microthyriales</taxon>
        <taxon>Microthyriaceae</taxon>
        <taxon>Microthyrium</taxon>
    </lineage>
</organism>
<feature type="compositionally biased region" description="Polar residues" evidence="2">
    <location>
        <begin position="551"/>
        <end position="562"/>
    </location>
</feature>
<feature type="compositionally biased region" description="Polar residues" evidence="2">
    <location>
        <begin position="36"/>
        <end position="54"/>
    </location>
</feature>
<dbReference type="PANTHER" id="PTHR31941:SF16">
    <property type="entry name" value="PHOSPHATIDYLINOSITOL 4,5-BISPHOSPHATE-BINDING PROTEIN SLM1-RELATED"/>
    <property type="match status" value="1"/>
</dbReference>
<reference evidence="4" key="1">
    <citation type="journal article" date="2020" name="Stud. Mycol.">
        <title>101 Dothideomycetes genomes: a test case for predicting lifestyles and emergence of pathogens.</title>
        <authorList>
            <person name="Haridas S."/>
            <person name="Albert R."/>
            <person name="Binder M."/>
            <person name="Bloem J."/>
            <person name="Labutti K."/>
            <person name="Salamov A."/>
            <person name="Andreopoulos B."/>
            <person name="Baker S."/>
            <person name="Barry K."/>
            <person name="Bills G."/>
            <person name="Bluhm B."/>
            <person name="Cannon C."/>
            <person name="Castanera R."/>
            <person name="Culley D."/>
            <person name="Daum C."/>
            <person name="Ezra D."/>
            <person name="Gonzalez J."/>
            <person name="Henrissat B."/>
            <person name="Kuo A."/>
            <person name="Liang C."/>
            <person name="Lipzen A."/>
            <person name="Lutzoni F."/>
            <person name="Magnuson J."/>
            <person name="Mondo S."/>
            <person name="Nolan M."/>
            <person name="Ohm R."/>
            <person name="Pangilinan J."/>
            <person name="Park H.-J."/>
            <person name="Ramirez L."/>
            <person name="Alfaro M."/>
            <person name="Sun H."/>
            <person name="Tritt A."/>
            <person name="Yoshinaga Y."/>
            <person name="Zwiers L.-H."/>
            <person name="Turgeon B."/>
            <person name="Goodwin S."/>
            <person name="Spatafora J."/>
            <person name="Crous P."/>
            <person name="Grigoriev I."/>
        </authorList>
    </citation>
    <scope>NUCLEOTIDE SEQUENCE</scope>
    <source>
        <strain evidence="4">CBS 115976</strain>
    </source>
</reference>
<dbReference type="InterPro" id="IPR043453">
    <property type="entry name" value="Slm1_PH"/>
</dbReference>
<dbReference type="InterPro" id="IPR011993">
    <property type="entry name" value="PH-like_dom_sf"/>
</dbReference>
<dbReference type="EMBL" id="MU004245">
    <property type="protein sequence ID" value="KAF2663479.1"/>
    <property type="molecule type" value="Genomic_DNA"/>
</dbReference>
<protein>
    <recommendedName>
        <fullName evidence="3">PH domain-containing protein</fullName>
    </recommendedName>
</protein>
<dbReference type="SMART" id="SM00233">
    <property type="entry name" value="PH"/>
    <property type="match status" value="1"/>
</dbReference>
<feature type="compositionally biased region" description="Basic and acidic residues" evidence="2">
    <location>
        <begin position="630"/>
        <end position="641"/>
    </location>
</feature>
<feature type="compositionally biased region" description="Polar residues" evidence="2">
    <location>
        <begin position="778"/>
        <end position="792"/>
    </location>
</feature>
<dbReference type="Proteomes" id="UP000799302">
    <property type="component" value="Unassembled WGS sequence"/>
</dbReference>
<dbReference type="Pfam" id="PF20400">
    <property type="entry name" value="BAR_4"/>
    <property type="match status" value="1"/>
</dbReference>
<dbReference type="InterPro" id="IPR001849">
    <property type="entry name" value="PH_domain"/>
</dbReference>
<dbReference type="OrthoDB" id="5598057at2759"/>
<feature type="compositionally biased region" description="Basic residues" evidence="2">
    <location>
        <begin position="112"/>
        <end position="134"/>
    </location>
</feature>
<dbReference type="InterPro" id="IPR046868">
    <property type="entry name" value="BAR_4"/>
</dbReference>
<feature type="region of interest" description="Disordered" evidence="2">
    <location>
        <begin position="36"/>
        <end position="145"/>
    </location>
</feature>
<evidence type="ECO:0000313" key="4">
    <source>
        <dbReference type="EMBL" id="KAF2663479.1"/>
    </source>
</evidence>
<name>A0A6A6TTT7_9PEZI</name>
<dbReference type="SUPFAM" id="SSF50729">
    <property type="entry name" value="PH domain-like"/>
    <property type="match status" value="1"/>
</dbReference>
<evidence type="ECO:0000256" key="1">
    <source>
        <dbReference type="ARBA" id="ARBA00022553"/>
    </source>
</evidence>
<gene>
    <name evidence="4" type="ORF">BT63DRAFT_430324</name>
</gene>
<dbReference type="PROSITE" id="PS50003">
    <property type="entry name" value="PH_DOMAIN"/>
    <property type="match status" value="1"/>
</dbReference>
<accession>A0A6A6TTT7</accession>
<dbReference type="PANTHER" id="PTHR31941">
    <property type="entry name" value="CYTOSKELETAL SIGNALING PROTEIN SLM1"/>
    <property type="match status" value="1"/>
</dbReference>
<keyword evidence="1" id="KW-0597">Phosphoprotein</keyword>
<feature type="region of interest" description="Disordered" evidence="2">
    <location>
        <begin position="673"/>
        <end position="701"/>
    </location>
</feature>
<evidence type="ECO:0000313" key="5">
    <source>
        <dbReference type="Proteomes" id="UP000799302"/>
    </source>
</evidence>
<dbReference type="InterPro" id="IPR046869">
    <property type="entry name" value="SLM1/RGC1-like_PH"/>
</dbReference>
<feature type="compositionally biased region" description="Low complexity" evidence="2">
    <location>
        <begin position="93"/>
        <end position="110"/>
    </location>
</feature>
<feature type="region of interest" description="Disordered" evidence="2">
    <location>
        <begin position="546"/>
        <end position="567"/>
    </location>
</feature>
<sequence length="828" mass="91005">MMHSHSSYDPSTRLASSNIGRSNSLALNEDALNADYSNLSSKPAPTSPLAQSFDMQRGDSRGPIQDEVTLAERISRMSHKEESEDPSIMRSTSRASVASNVSGVSGVSRNNTLKKKKSLSRKSSLKRSSSKRSVRAGSIGGVTYDDTSGDDNRSVFFTPVPTTGSPTDILAARFQGWRKVLKDLIMYFREVQSTYEARAKTATKISHTVNSLAMPVGFLPAGGIGDAHEIWQQFHKQAVAENLKAKEIDRDVISQLNSLRADLQSKIKEIKSLSGDFKNSIEKEKEHTKKVVSTLQESLAAVDTEAKVMAGKDDPYIIRLSVDRQVERLVDEENYLHRAYLNIEGSGRELEAIVVGEIQKAHRAFATILKKEADEAYETVDRLQNGPLSLPKDAEWVDFILKDPHFINPDTPLRRAQDLEYPGKYHPASAEVRAGMLERKSKYLKSYTPGWFVLSPTHLHEFKSADSVYTQQPIMSLYLLDQKLGAHSQPDSSSHKFILKGRQTGGMHRGHSWVFRAESYDTMLAWYDDIKSLTEKTGEERNDFVRRHTRSFSNQSTKSVSSFDDDEADQIPFSANTLLMSGANGDALPKAGQISNSDRPQGGRFPSDVQLSQDRLHQRLTPSSDGSEPEEMKFLGTERDVPLRNSDLRHIDGDSGYGDSAAGVAQLRSVDQSYVSQRPAAGASWHASHKGPSHETPPPVENPLLQAHQAEYLTTSPGLTEHPSGAFDSNTTSAPDKAYFAAVTATHDHASDPLRSRALPASVIAAPSAGSAIHDDQSTGVPGQTDSVSHTQAPVVEQLPSRGMVRNNTDQSVSNLHVPGEYPRGSYP</sequence>
<evidence type="ECO:0000256" key="2">
    <source>
        <dbReference type="SAM" id="MobiDB-lite"/>
    </source>
</evidence>
<feature type="compositionally biased region" description="Polar residues" evidence="2">
    <location>
        <begin position="806"/>
        <end position="815"/>
    </location>
</feature>
<feature type="region of interest" description="Disordered" evidence="2">
    <location>
        <begin position="584"/>
        <end position="641"/>
    </location>
</feature>
<dbReference type="AlphaFoldDB" id="A0A6A6TTT7"/>
<feature type="domain" description="PH" evidence="3">
    <location>
        <begin position="430"/>
        <end position="535"/>
    </location>
</feature>
<feature type="region of interest" description="Disordered" evidence="2">
    <location>
        <begin position="769"/>
        <end position="828"/>
    </location>
</feature>
<dbReference type="CDD" id="cd13311">
    <property type="entry name" value="PH_Slm1"/>
    <property type="match status" value="1"/>
</dbReference>
<feature type="compositionally biased region" description="Basic and acidic residues" evidence="2">
    <location>
        <begin position="73"/>
        <end position="82"/>
    </location>
</feature>
<dbReference type="Gene3D" id="2.30.29.30">
    <property type="entry name" value="Pleckstrin-homology domain (PH domain)/Phosphotyrosine-binding domain (PTB)"/>
    <property type="match status" value="1"/>
</dbReference>
<dbReference type="Pfam" id="PF20399">
    <property type="entry name" value="PH_20"/>
    <property type="match status" value="1"/>
</dbReference>